<reference evidence="1" key="1">
    <citation type="journal article" date="2020" name="mSystems">
        <title>Genome- and Community-Level Interaction Insights into Carbon Utilization and Element Cycling Functions of Hydrothermarchaeota in Hydrothermal Sediment.</title>
        <authorList>
            <person name="Zhou Z."/>
            <person name="Liu Y."/>
            <person name="Xu W."/>
            <person name="Pan J."/>
            <person name="Luo Z.H."/>
            <person name="Li M."/>
        </authorList>
    </citation>
    <scope>NUCLEOTIDE SEQUENCE [LARGE SCALE GENOMIC DNA]</scope>
    <source>
        <strain evidence="1">SpSt-402</strain>
    </source>
</reference>
<dbReference type="InterPro" id="IPR029058">
    <property type="entry name" value="AB_hydrolase_fold"/>
</dbReference>
<proteinExistence type="predicted"/>
<sequence length="192" mass="20939">MNAIAVCPGFHPAALTYGFVEQLQTVMPANDSLFVFPVERYQAYSGVDILRFLHEQLSRQAPDLWLRTPITFVGFSAGVVGAMGAAIALELMGGRVNALFALDGWGVPIAGRFPVHRLSHDYLTHGSSALLGAGLDSFYADPGVDHLELWRSPHTVQGQWISANATQVSQSITALNFLAYWLQQYQPSSNGF</sequence>
<dbReference type="EMBL" id="DSRD01000911">
    <property type="protein sequence ID" value="HGW95520.1"/>
    <property type="molecule type" value="Genomic_DNA"/>
</dbReference>
<comment type="caution">
    <text evidence="1">The sequence shown here is derived from an EMBL/GenBank/DDBJ whole genome shotgun (WGS) entry which is preliminary data.</text>
</comment>
<protein>
    <recommendedName>
        <fullName evidence="2">Alpha/beta hydrolase</fullName>
    </recommendedName>
</protein>
<dbReference type="AlphaFoldDB" id="A0A832H3L2"/>
<evidence type="ECO:0008006" key="2">
    <source>
        <dbReference type="Google" id="ProtNLM"/>
    </source>
</evidence>
<name>A0A832H3L2_9CYAN</name>
<evidence type="ECO:0000313" key="1">
    <source>
        <dbReference type="EMBL" id="HGW95520.1"/>
    </source>
</evidence>
<gene>
    <name evidence="1" type="ORF">ENR47_14760</name>
</gene>
<accession>A0A832H3L2</accession>
<dbReference type="SUPFAM" id="SSF53474">
    <property type="entry name" value="alpha/beta-Hydrolases"/>
    <property type="match status" value="1"/>
</dbReference>
<organism evidence="1">
    <name type="scientific">Oscillatoriales cyanobacterium SpSt-402</name>
    <dbReference type="NCBI Taxonomy" id="2282168"/>
    <lineage>
        <taxon>Bacteria</taxon>
        <taxon>Bacillati</taxon>
        <taxon>Cyanobacteriota</taxon>
        <taxon>Cyanophyceae</taxon>
        <taxon>Oscillatoriophycideae</taxon>
        <taxon>Oscillatoriales</taxon>
    </lineage>
</organism>